<dbReference type="GO" id="GO:0000978">
    <property type="term" value="F:RNA polymerase II cis-regulatory region sequence-specific DNA binding"/>
    <property type="evidence" value="ECO:0007669"/>
    <property type="project" value="TreeGrafter"/>
</dbReference>
<keyword evidence="6" id="KW-1185">Reference proteome</keyword>
<evidence type="ECO:0000259" key="4">
    <source>
        <dbReference type="PROSITE" id="PS50039"/>
    </source>
</evidence>
<keyword evidence="2" id="KW-0539">Nucleus</keyword>
<reference evidence="5" key="1">
    <citation type="submission" date="2020-12" db="EMBL/GenBank/DDBJ databases">
        <title>Metabolic potential, ecology and presence of endohyphal bacteria is reflected in genomic diversity of Mucoromycotina.</title>
        <authorList>
            <person name="Muszewska A."/>
            <person name="Okrasinska A."/>
            <person name="Steczkiewicz K."/>
            <person name="Drgas O."/>
            <person name="Orlowska M."/>
            <person name="Perlinska-Lenart U."/>
            <person name="Aleksandrzak-Piekarczyk T."/>
            <person name="Szatraj K."/>
            <person name="Zielenkiewicz U."/>
            <person name="Pilsyk S."/>
            <person name="Malc E."/>
            <person name="Mieczkowski P."/>
            <person name="Kruszewska J.S."/>
            <person name="Biernat P."/>
            <person name="Pawlowska J."/>
        </authorList>
    </citation>
    <scope>NUCLEOTIDE SEQUENCE</scope>
    <source>
        <strain evidence="5">WA0000067209</strain>
    </source>
</reference>
<proteinExistence type="predicted"/>
<dbReference type="CDD" id="cd00059">
    <property type="entry name" value="FH_FOX"/>
    <property type="match status" value="1"/>
</dbReference>
<protein>
    <recommendedName>
        <fullName evidence="4">Fork-head domain-containing protein</fullName>
    </recommendedName>
</protein>
<feature type="compositionally biased region" description="Low complexity" evidence="3">
    <location>
        <begin position="286"/>
        <end position="297"/>
    </location>
</feature>
<organism evidence="5 6">
    <name type="scientific">Mortierella isabellina</name>
    <name type="common">Filamentous fungus</name>
    <name type="synonym">Umbelopsis isabellina</name>
    <dbReference type="NCBI Taxonomy" id="91625"/>
    <lineage>
        <taxon>Eukaryota</taxon>
        <taxon>Fungi</taxon>
        <taxon>Fungi incertae sedis</taxon>
        <taxon>Mucoromycota</taxon>
        <taxon>Mucoromycotina</taxon>
        <taxon>Umbelopsidomycetes</taxon>
        <taxon>Umbelopsidales</taxon>
        <taxon>Umbelopsidaceae</taxon>
        <taxon>Umbelopsis</taxon>
    </lineage>
</organism>
<feature type="compositionally biased region" description="Basic residues" evidence="3">
    <location>
        <begin position="324"/>
        <end position="334"/>
    </location>
</feature>
<feature type="domain" description="Fork-head" evidence="4">
    <location>
        <begin position="94"/>
        <end position="222"/>
    </location>
</feature>
<dbReference type="SMART" id="SM00339">
    <property type="entry name" value="FH"/>
    <property type="match status" value="1"/>
</dbReference>
<dbReference type="InterPro" id="IPR036388">
    <property type="entry name" value="WH-like_DNA-bd_sf"/>
</dbReference>
<dbReference type="OrthoDB" id="5954824at2759"/>
<sequence length="376" mass="42449">MSDEQQAHQATAPHVEVFRLESKQPQSKRSPEFAYEYPPRIPVAMRHPYPTVNSVKQYTKDRQLEQLKQHIVSESFIPVSPEAAEKPQRRSRRRPPFSYSSLIAQAILATDNKRMTLRDIYRWIMEKYPALYNAQDTGWQVSKGFGPRLTMFVVVDTKQNLYLQNTIRHNLSLNKCFKKVPKSEITPEENRGKGGFWTLDPEYMSQYTNGAFARGSIANRRSTHKRSSGPGSDSDSHTGNYQESYPTSPSSRARSEIHHSYSLEESDISTPTSSPSLLRMSPVTPPRSSVTVRSSPTGDHSSSPTVNTEYNTTPIEHTVENVGHHMKSSPHHHSSLPPPMLDVLSPSPPPTVPHMDSMSKESDLSSPVMRIDNLLN</sequence>
<feature type="compositionally biased region" description="Pro residues" evidence="3">
    <location>
        <begin position="336"/>
        <end position="352"/>
    </location>
</feature>
<dbReference type="Gene3D" id="1.10.10.10">
    <property type="entry name" value="Winged helix-like DNA-binding domain superfamily/Winged helix DNA-binding domain"/>
    <property type="match status" value="1"/>
</dbReference>
<evidence type="ECO:0000313" key="6">
    <source>
        <dbReference type="Proteomes" id="UP000654370"/>
    </source>
</evidence>
<dbReference type="InterPro" id="IPR001766">
    <property type="entry name" value="Fork_head_dom"/>
</dbReference>
<dbReference type="Proteomes" id="UP000654370">
    <property type="component" value="Unassembled WGS sequence"/>
</dbReference>
<evidence type="ECO:0000256" key="2">
    <source>
        <dbReference type="PROSITE-ProRule" id="PRU00089"/>
    </source>
</evidence>
<dbReference type="PRINTS" id="PR00053">
    <property type="entry name" value="FORKHEAD"/>
</dbReference>
<evidence type="ECO:0000313" key="5">
    <source>
        <dbReference type="EMBL" id="KAG2177911.1"/>
    </source>
</evidence>
<keyword evidence="1 2" id="KW-0238">DNA-binding</keyword>
<dbReference type="InterPro" id="IPR018122">
    <property type="entry name" value="TF_fork_head_CS_1"/>
</dbReference>
<dbReference type="PANTHER" id="PTHR11829">
    <property type="entry name" value="FORKHEAD BOX PROTEIN"/>
    <property type="match status" value="1"/>
</dbReference>
<dbReference type="Pfam" id="PF00250">
    <property type="entry name" value="Forkhead"/>
    <property type="match status" value="2"/>
</dbReference>
<dbReference type="EMBL" id="JAEPQZ010000008">
    <property type="protein sequence ID" value="KAG2177911.1"/>
    <property type="molecule type" value="Genomic_DNA"/>
</dbReference>
<dbReference type="GO" id="GO:0005634">
    <property type="term" value="C:nucleus"/>
    <property type="evidence" value="ECO:0007669"/>
    <property type="project" value="UniProtKB-SubCell"/>
</dbReference>
<feature type="compositionally biased region" description="Polar residues" evidence="3">
    <location>
        <begin position="229"/>
        <end position="252"/>
    </location>
</feature>
<evidence type="ECO:0000256" key="1">
    <source>
        <dbReference type="ARBA" id="ARBA00023125"/>
    </source>
</evidence>
<dbReference type="PROSITE" id="PS50039">
    <property type="entry name" value="FORK_HEAD_3"/>
    <property type="match status" value="1"/>
</dbReference>
<feature type="region of interest" description="Disordered" evidence="3">
    <location>
        <begin position="219"/>
        <end position="310"/>
    </location>
</feature>
<dbReference type="AlphaFoldDB" id="A0A8H7PPW8"/>
<comment type="subcellular location">
    <subcellularLocation>
        <location evidence="2">Nucleus</location>
    </subcellularLocation>
</comment>
<feature type="compositionally biased region" description="Basic and acidic residues" evidence="3">
    <location>
        <begin position="253"/>
        <end position="262"/>
    </location>
</feature>
<evidence type="ECO:0000256" key="3">
    <source>
        <dbReference type="SAM" id="MobiDB-lite"/>
    </source>
</evidence>
<feature type="region of interest" description="Disordered" evidence="3">
    <location>
        <begin position="324"/>
        <end position="366"/>
    </location>
</feature>
<feature type="DNA-binding region" description="Fork-head" evidence="2">
    <location>
        <begin position="94"/>
        <end position="222"/>
    </location>
</feature>
<gene>
    <name evidence="5" type="ORF">INT43_003158</name>
</gene>
<dbReference type="PROSITE" id="PS00657">
    <property type="entry name" value="FORK_HEAD_1"/>
    <property type="match status" value="1"/>
</dbReference>
<name>A0A8H7PPW8_MORIS</name>
<comment type="caution">
    <text evidence="5">The sequence shown here is derived from an EMBL/GenBank/DDBJ whole genome shotgun (WGS) entry which is preliminary data.</text>
</comment>
<dbReference type="InterPro" id="IPR036390">
    <property type="entry name" value="WH_DNA-bd_sf"/>
</dbReference>
<dbReference type="PANTHER" id="PTHR11829:SF343">
    <property type="entry name" value="FORK-HEAD DOMAIN-CONTAINING PROTEIN"/>
    <property type="match status" value="1"/>
</dbReference>
<dbReference type="GO" id="GO:0030154">
    <property type="term" value="P:cell differentiation"/>
    <property type="evidence" value="ECO:0007669"/>
    <property type="project" value="TreeGrafter"/>
</dbReference>
<dbReference type="GO" id="GO:0009653">
    <property type="term" value="P:anatomical structure morphogenesis"/>
    <property type="evidence" value="ECO:0007669"/>
    <property type="project" value="TreeGrafter"/>
</dbReference>
<dbReference type="GO" id="GO:0000981">
    <property type="term" value="F:DNA-binding transcription factor activity, RNA polymerase II-specific"/>
    <property type="evidence" value="ECO:0007669"/>
    <property type="project" value="TreeGrafter"/>
</dbReference>
<dbReference type="InterPro" id="IPR050211">
    <property type="entry name" value="FOX_domain-containing"/>
</dbReference>
<dbReference type="SUPFAM" id="SSF46785">
    <property type="entry name" value="Winged helix' DNA-binding domain"/>
    <property type="match status" value="1"/>
</dbReference>
<accession>A0A8H7PPW8</accession>
<feature type="region of interest" description="Disordered" evidence="3">
    <location>
        <begin position="1"/>
        <end position="35"/>
    </location>
</feature>
<feature type="compositionally biased region" description="Polar residues" evidence="3">
    <location>
        <begin position="298"/>
        <end position="310"/>
    </location>
</feature>